<accession>A0AA96DWW8</accession>
<dbReference type="Pfam" id="PF13538">
    <property type="entry name" value="UvrD_C_2"/>
    <property type="match status" value="1"/>
</dbReference>
<organism evidence="5">
    <name type="scientific">Arcobacter cryaerophilus gv. pseudocryaerophilus</name>
    <dbReference type="NCBI Taxonomy" id="2933791"/>
    <lineage>
        <taxon>Bacteria</taxon>
        <taxon>Pseudomonadati</taxon>
        <taxon>Campylobacterota</taxon>
        <taxon>Epsilonproteobacteria</taxon>
        <taxon>Campylobacterales</taxon>
        <taxon>Arcobacteraceae</taxon>
        <taxon>Aliarcobacter</taxon>
    </lineage>
</organism>
<reference evidence="5" key="1">
    <citation type="submission" date="2023-09" db="EMBL/GenBank/DDBJ databases">
        <title>Arcobacter tbilisiensis sp. nov. isolated from chicken meat in Tbilisi, Georgia.</title>
        <authorList>
            <person name="Matthias R."/>
            <person name="Zautner A.E."/>
        </authorList>
    </citation>
    <scope>NUCLEOTIDE SEQUENCE</scope>
    <source>
        <strain evidence="5">LEO 62</strain>
        <plasmid evidence="5">p82_LEO_62</plasmid>
    </source>
</reference>
<dbReference type="SUPFAM" id="SSF52540">
    <property type="entry name" value="P-loop containing nucleoside triphosphate hydrolases"/>
    <property type="match status" value="1"/>
</dbReference>
<dbReference type="RefSeq" id="WP_390871706.1">
    <property type="nucleotide sequence ID" value="NZ_CP128653.1"/>
</dbReference>
<name>A0AA96DWW8_9BACT</name>
<dbReference type="GO" id="GO:0009338">
    <property type="term" value="C:exodeoxyribonuclease V complex"/>
    <property type="evidence" value="ECO:0007669"/>
    <property type="project" value="TreeGrafter"/>
</dbReference>
<gene>
    <name evidence="5" type="ORF">RMP68_11215</name>
</gene>
<dbReference type="PANTHER" id="PTHR43788:SF6">
    <property type="entry name" value="DNA HELICASE B"/>
    <property type="match status" value="1"/>
</dbReference>
<keyword evidence="2" id="KW-0067">ATP-binding</keyword>
<feature type="coiled-coil region" evidence="3">
    <location>
        <begin position="512"/>
        <end position="539"/>
    </location>
</feature>
<proteinExistence type="predicted"/>
<keyword evidence="3" id="KW-0175">Coiled coil</keyword>
<dbReference type="InterPro" id="IPR027417">
    <property type="entry name" value="P-loop_NTPase"/>
</dbReference>
<dbReference type="GO" id="GO:0006310">
    <property type="term" value="P:DNA recombination"/>
    <property type="evidence" value="ECO:0007669"/>
    <property type="project" value="TreeGrafter"/>
</dbReference>
<keyword evidence="1" id="KW-0547">Nucleotide-binding</keyword>
<dbReference type="Proteomes" id="UP001305220">
    <property type="component" value="Plasmid p82_LEO_62"/>
</dbReference>
<dbReference type="Pfam" id="PF13245">
    <property type="entry name" value="AAA_19"/>
    <property type="match status" value="1"/>
</dbReference>
<dbReference type="GO" id="GO:0017116">
    <property type="term" value="F:single-stranded DNA helicase activity"/>
    <property type="evidence" value="ECO:0007669"/>
    <property type="project" value="TreeGrafter"/>
</dbReference>
<evidence type="ECO:0000256" key="1">
    <source>
        <dbReference type="ARBA" id="ARBA00022741"/>
    </source>
</evidence>
<dbReference type="Gene3D" id="3.40.50.300">
    <property type="entry name" value="P-loop containing nucleotide triphosphate hydrolases"/>
    <property type="match status" value="2"/>
</dbReference>
<dbReference type="GO" id="GO:0005524">
    <property type="term" value="F:ATP binding"/>
    <property type="evidence" value="ECO:0007669"/>
    <property type="project" value="UniProtKB-KW"/>
</dbReference>
<evidence type="ECO:0000256" key="2">
    <source>
        <dbReference type="ARBA" id="ARBA00022840"/>
    </source>
</evidence>
<protein>
    <submittedName>
        <fullName evidence="5">AAA family ATPase</fullName>
    </submittedName>
</protein>
<dbReference type="InterPro" id="IPR027785">
    <property type="entry name" value="UvrD-like_helicase_C"/>
</dbReference>
<feature type="domain" description="UvrD-like helicase C-terminal" evidence="4">
    <location>
        <begin position="956"/>
        <end position="997"/>
    </location>
</feature>
<evidence type="ECO:0000313" key="5">
    <source>
        <dbReference type="EMBL" id="WNL35112.1"/>
    </source>
</evidence>
<sequence length="1342" mass="157143">MAIKHLTGRITKPSGDFCNIKLNIKKLEKATDTTYSGDMSNTFNNRDTKQQRINLGAMGIKRKTEPNSIKCGESFVLFYYEPEGKYNHKLLKQIFGSGFNQNDVKALEKIFGDRKIVVGVGIIQNYIESFETSSRNDEIIELKAQEEANKKQNQKSYIHCYNNIDKDNKITIFRFPFEKLFNNKELIKNIADSLEVEEEDLGKFKGRSFPVNIFLIEKYITKMIESIQKIKLENLDISNDNKFSNYTDLLNWKTKIRTDFENMKDAGKLVLEEHLKISDLDELEENENESKNKLLKYYLRHYNFDSNDFELIPLDIKKELINELFKQKKEIKNIYSFEDFDDKVKVENNELKTFYRAGDERNKVVSEFDRIFPIINDKFKDKFKIDFNLYKRGTYNGSETKNIVINDSAEINSQYLNIKYKKMMDNPYSILSDYFINTGSSRFLEAFINLDYGEKARLRNQEPGFQKNNINRLISIIISILIEEAEKGDIWVDSTKIKYKLIEKLILLDGNIEEFDEIEELFENNINDIENNIEVETKENINYWCLKILVERENLINNSINDLITNQNEDNQRKLESILNKLDQQCIYYQSKVALQKMHYLNFVFISGVAGSGKSYTLCEYLNDICKDSDNIPNFLVVTPTGKAAHVLKNEIQSSNSNFECIKTYLEDNQNKITHIHNYLRSYYNPKTSFFDIPDNNIPKEIDILVIDEISMVDLILITNLLKVVKPKKLIILGDIKQLPPINGYGNIARTLEKYLSNNTHNSIYLANMTKSHRATNARYIDLSLKLRDEKNEITLEKKNTNEWTFKIKDTVEKTESSINLKNDKTLTISTFQDETSLIGEIKKIYKEIFAQLNFKNNLLLSAENQNLDKIQILTLRNNDGYTSSKSINKELKDKTNGIYPLKYMRLKNIVKDNEFYTNGMIGSLTIDNKLYQMEYAGEKLEQKLTEDSLSSEFSPAYAFTVHKSQGSGFNNVILVLPKNAKGLTRELLYTALTRPKKDGVNEGKLYILLEEGFELPQNLKFDKNRNMSVFGGQDDWCSDGETLSGIFNFNDKTFNRKPDLYIEMLVNFYCTAKSLNYERNYGVYEIKEKEELINLISSFSIINKRDALKILPNYNQDRSNENKVDFMEEDEEDSIITHNGLRTRSWSEAILMLIFDNLKIPYFYEVEIRREDDKNTYKLTYSNLEKEPKIYRIPDFTIVSKYIENFQEEKQAGSVKINDVKCIIEHLGMLENEEYRDGWQKKVKDYYNKYEFDLVAPLDLLYKVDDNSDNYKIYGVWKNKDVGLEEDYKVCKKEVLKLTGDNIRNMKICFTTDENDIQTLRVLTIKLELLQELYKLKKQEE</sequence>
<evidence type="ECO:0000256" key="3">
    <source>
        <dbReference type="SAM" id="Coils"/>
    </source>
</evidence>
<geneLocation type="plasmid" evidence="5">
    <name>p82_LEO_62</name>
</geneLocation>
<evidence type="ECO:0000259" key="4">
    <source>
        <dbReference type="Pfam" id="PF13538"/>
    </source>
</evidence>
<dbReference type="EMBL" id="CP134857">
    <property type="protein sequence ID" value="WNL35112.1"/>
    <property type="molecule type" value="Genomic_DNA"/>
</dbReference>
<dbReference type="InterPro" id="IPR050534">
    <property type="entry name" value="Coronavir_polyprotein_1ab"/>
</dbReference>
<dbReference type="CDD" id="cd18809">
    <property type="entry name" value="SF1_C_RecD"/>
    <property type="match status" value="1"/>
</dbReference>
<dbReference type="PANTHER" id="PTHR43788">
    <property type="entry name" value="DNA2/NAM7 HELICASE FAMILY MEMBER"/>
    <property type="match status" value="1"/>
</dbReference>
<keyword evidence="5" id="KW-0614">Plasmid</keyword>